<dbReference type="RefSeq" id="WP_119664565.1">
    <property type="nucleotide sequence ID" value="NZ_CP083647.1"/>
</dbReference>
<evidence type="ECO:0000313" key="3">
    <source>
        <dbReference type="Proteomes" id="UP000285278"/>
    </source>
</evidence>
<dbReference type="Proteomes" id="UP000285278">
    <property type="component" value="Unassembled WGS sequence"/>
</dbReference>
<sequence>MNGDIRWGLPSDGHTFPIYAGPANDMDRIAEFADERGVTHIRFGGDTWSLQSDKGPMASAQTGTGKWTVEGDADTFARSKSYFLRADRHEFTITAETKNRFVIDIDGEKAGQFSSENRGLRNLHVEFEGPGEKLPLDVQVFTSWVARLCMESRVVSNTWMWTLALVACIPLIILVWLGAI</sequence>
<dbReference type="EMBL" id="QXJK01000004">
    <property type="protein sequence ID" value="RIX35179.1"/>
    <property type="molecule type" value="Genomic_DNA"/>
</dbReference>
<keyword evidence="1" id="KW-0812">Transmembrane</keyword>
<protein>
    <submittedName>
        <fullName evidence="2">Uncharacterized protein</fullName>
    </submittedName>
</protein>
<evidence type="ECO:0000256" key="1">
    <source>
        <dbReference type="SAM" id="Phobius"/>
    </source>
</evidence>
<keyword evidence="3" id="KW-1185">Reference proteome</keyword>
<gene>
    <name evidence="2" type="ORF">D3M95_04705</name>
</gene>
<dbReference type="STRING" id="1451189.CFAL_03565"/>
<comment type="caution">
    <text evidence="2">The sequence shown here is derived from an EMBL/GenBank/DDBJ whole genome shotgun (WGS) entry which is preliminary data.</text>
</comment>
<reference evidence="2 3" key="1">
    <citation type="submission" date="2018-09" db="EMBL/GenBank/DDBJ databases">
        <title>Optimization and identification of Corynebacterium falsenii FN1-14 from fish paste.</title>
        <authorList>
            <person name="Daroonpunt R."/>
            <person name="Tanasupawat S."/>
        </authorList>
    </citation>
    <scope>NUCLEOTIDE SEQUENCE [LARGE SCALE GENOMIC DNA]</scope>
    <source>
        <strain evidence="2 3">FN1-14</strain>
    </source>
</reference>
<dbReference type="AlphaFoldDB" id="A0A418Q7E4"/>
<dbReference type="OrthoDB" id="4406267at2"/>
<evidence type="ECO:0000313" key="2">
    <source>
        <dbReference type="EMBL" id="RIX35179.1"/>
    </source>
</evidence>
<keyword evidence="1" id="KW-0472">Membrane</keyword>
<proteinExistence type="predicted"/>
<accession>A0A418Q7E4</accession>
<organism evidence="2 3">
    <name type="scientific">Corynebacterium falsenii</name>
    <dbReference type="NCBI Taxonomy" id="108486"/>
    <lineage>
        <taxon>Bacteria</taxon>
        <taxon>Bacillati</taxon>
        <taxon>Actinomycetota</taxon>
        <taxon>Actinomycetes</taxon>
        <taxon>Mycobacteriales</taxon>
        <taxon>Corynebacteriaceae</taxon>
        <taxon>Corynebacterium</taxon>
    </lineage>
</organism>
<feature type="transmembrane region" description="Helical" evidence="1">
    <location>
        <begin position="159"/>
        <end position="179"/>
    </location>
</feature>
<name>A0A418Q7E4_9CORY</name>
<keyword evidence="1" id="KW-1133">Transmembrane helix</keyword>